<dbReference type="AlphaFoldDB" id="A0A1S3IJV4"/>
<dbReference type="Gene3D" id="2.120.10.80">
    <property type="entry name" value="Kelch-type beta propeller"/>
    <property type="match status" value="2"/>
</dbReference>
<dbReference type="SUPFAM" id="SSF117281">
    <property type="entry name" value="Kelch motif"/>
    <property type="match status" value="2"/>
</dbReference>
<proteinExistence type="predicted"/>
<evidence type="ECO:0000313" key="4">
    <source>
        <dbReference type="RefSeq" id="XP_013397789.1"/>
    </source>
</evidence>
<dbReference type="OrthoDB" id="6052799at2759"/>
<name>A0A1S3IJV4_LINAN</name>
<keyword evidence="1" id="KW-0880">Kelch repeat</keyword>
<keyword evidence="3" id="KW-1185">Reference proteome</keyword>
<dbReference type="Pfam" id="PF01344">
    <property type="entry name" value="Kelch_1"/>
    <property type="match status" value="2"/>
</dbReference>
<dbReference type="Proteomes" id="UP000085678">
    <property type="component" value="Unplaced"/>
</dbReference>
<dbReference type="InParanoid" id="A0A1S3IJV4"/>
<dbReference type="STRING" id="7574.A0A1S3IJV4"/>
<evidence type="ECO:0000256" key="1">
    <source>
        <dbReference type="ARBA" id="ARBA00022441"/>
    </source>
</evidence>
<protein>
    <submittedName>
        <fullName evidence="4">Uncharacterized protein LOC106164439</fullName>
    </submittedName>
</protein>
<dbReference type="KEGG" id="lak:106164439"/>
<dbReference type="InterPro" id="IPR015915">
    <property type="entry name" value="Kelch-typ_b-propeller"/>
</dbReference>
<dbReference type="GeneID" id="106164439"/>
<dbReference type="RefSeq" id="XP_013397789.1">
    <property type="nucleotide sequence ID" value="XM_013542335.1"/>
</dbReference>
<evidence type="ECO:0000313" key="3">
    <source>
        <dbReference type="Proteomes" id="UP000085678"/>
    </source>
</evidence>
<feature type="compositionally biased region" description="Polar residues" evidence="2">
    <location>
        <begin position="284"/>
        <end position="300"/>
    </location>
</feature>
<dbReference type="InterPro" id="IPR006652">
    <property type="entry name" value="Kelch_1"/>
</dbReference>
<feature type="compositionally biased region" description="Basic and acidic residues" evidence="2">
    <location>
        <begin position="272"/>
        <end position="281"/>
    </location>
</feature>
<feature type="region of interest" description="Disordered" evidence="2">
    <location>
        <begin position="256"/>
        <end position="313"/>
    </location>
</feature>
<accession>A0A1S3IJV4</accession>
<sequence>MSIAPGPLPQLREFSTDSDANNEYYKFILVFTRHGGDVKVGYMTVDPKKTTTILPKLNYVTWPKLRNLTDFTPVVLKNQLYILGGKEKKANGRRKKEVLKFDPTSNKWADSAPLRRKRWNFAACTFDGKIYIAGGEIPQGTCATDASETYEPFINEWLDEDPIPKIRRNHCLLPWRDKVVLVGGSTGKHFKPRQTNSIWVLEKKWPSGFQADPKYVWSELESQETLLPLVQDNLLCTIHRDVLYIFRDPTKVNFLPKVPSQSNPSDASLLEQRSKRPRLEDTSESLSHKQISPDTLTPGDQCTERLKSGKFSQTTRRAKDLHLSCECISLQQPRTGAGVITLGHRIYLIGGHRPDNPDHCVLDVEYYHTKSRKWFKAFSLGDRSLTDVKCCVLKVPVSNTDFKGQSGALYYRWPLW</sequence>
<gene>
    <name evidence="4" type="primary">LOC106164439</name>
</gene>
<organism evidence="3 4">
    <name type="scientific">Lingula anatina</name>
    <name type="common">Brachiopod</name>
    <name type="synonym">Lingula unguis</name>
    <dbReference type="NCBI Taxonomy" id="7574"/>
    <lineage>
        <taxon>Eukaryota</taxon>
        <taxon>Metazoa</taxon>
        <taxon>Spiralia</taxon>
        <taxon>Lophotrochozoa</taxon>
        <taxon>Brachiopoda</taxon>
        <taxon>Linguliformea</taxon>
        <taxon>Lingulata</taxon>
        <taxon>Lingulida</taxon>
        <taxon>Linguloidea</taxon>
        <taxon>Lingulidae</taxon>
        <taxon>Lingula</taxon>
    </lineage>
</organism>
<dbReference type="SMART" id="SM00612">
    <property type="entry name" value="Kelch"/>
    <property type="match status" value="3"/>
</dbReference>
<dbReference type="PANTHER" id="PTHR45632">
    <property type="entry name" value="LD33804P"/>
    <property type="match status" value="1"/>
</dbReference>
<evidence type="ECO:0000256" key="2">
    <source>
        <dbReference type="SAM" id="MobiDB-lite"/>
    </source>
</evidence>
<reference evidence="4" key="1">
    <citation type="submission" date="2025-08" db="UniProtKB">
        <authorList>
            <consortium name="RefSeq"/>
        </authorList>
    </citation>
    <scope>IDENTIFICATION</scope>
    <source>
        <tissue evidence="4">Gonads</tissue>
    </source>
</reference>